<dbReference type="InterPro" id="IPR002078">
    <property type="entry name" value="Sigma_54_int"/>
</dbReference>
<dbReference type="EMBL" id="JACOFZ010000001">
    <property type="protein sequence ID" value="MBC3881195.1"/>
    <property type="molecule type" value="Genomic_DNA"/>
</dbReference>
<dbReference type="InterPro" id="IPR025943">
    <property type="entry name" value="Sigma_54_int_dom_ATP-bd_2"/>
</dbReference>
<dbReference type="PROSITE" id="PS00676">
    <property type="entry name" value="SIGMA54_INTERACT_2"/>
    <property type="match status" value="1"/>
</dbReference>
<gene>
    <name evidence="9" type="ORF">H8K36_07425</name>
</gene>
<feature type="domain" description="Sigma-54 factor interaction" evidence="7">
    <location>
        <begin position="148"/>
        <end position="377"/>
    </location>
</feature>
<dbReference type="GO" id="GO:0000160">
    <property type="term" value="P:phosphorelay signal transduction system"/>
    <property type="evidence" value="ECO:0007669"/>
    <property type="project" value="InterPro"/>
</dbReference>
<keyword evidence="3" id="KW-0805">Transcription regulation</keyword>
<dbReference type="SMART" id="SM00448">
    <property type="entry name" value="REC"/>
    <property type="match status" value="1"/>
</dbReference>
<comment type="caution">
    <text evidence="9">The sequence shown here is derived from an EMBL/GenBank/DDBJ whole genome shotgun (WGS) entry which is preliminary data.</text>
</comment>
<protein>
    <submittedName>
        <fullName evidence="9">Sigma-54-dependent Fis family transcriptional regulator</fullName>
    </submittedName>
</protein>
<accession>A0A923HQ33</accession>
<dbReference type="PANTHER" id="PTHR32071:SF122">
    <property type="entry name" value="SIGMA FACTOR"/>
    <property type="match status" value="1"/>
</dbReference>
<dbReference type="GO" id="GO:0006355">
    <property type="term" value="P:regulation of DNA-templated transcription"/>
    <property type="evidence" value="ECO:0007669"/>
    <property type="project" value="InterPro"/>
</dbReference>
<organism evidence="9 10">
    <name type="scientific">Undibacterium nitidum</name>
    <dbReference type="NCBI Taxonomy" id="2762298"/>
    <lineage>
        <taxon>Bacteria</taxon>
        <taxon>Pseudomonadati</taxon>
        <taxon>Pseudomonadota</taxon>
        <taxon>Betaproteobacteria</taxon>
        <taxon>Burkholderiales</taxon>
        <taxon>Oxalobacteraceae</taxon>
        <taxon>Undibacterium</taxon>
    </lineage>
</organism>
<dbReference type="InterPro" id="IPR009057">
    <property type="entry name" value="Homeodomain-like_sf"/>
</dbReference>
<sequence length="460" mass="50707">MASILIAEDDEGVRSFLVEALEMAGHRIKAVEDGNLAIDFLRETKVDLVLTDVRMPGADGIAVTRFARALTYPPAVILLTAHGAIESAVEAMRLGAFNYLQKPLPSPSFLRQNVRDALIASRDISNSSSVLVSPDNSVKNDTLPEFQLSWGAPTMLPVIDALRRVAKTNASVMLEGETGCGKEIFAHTLHQQSNRSKFPFVAINCASLSDSLMESELFGHEKGSFTGAHAQRIGQLEEADGGTFFLDEIGELALPLQAKLLRVIETRCYTRVGGTKKLSADVRWVTATHRDLRQMVKEGRFRQDLYHRLAVFPIKIPALRERREDIPELSNLLLDQIAKSARLPTPVISQRAYDLLKVASWTGNVRELRNTLERALILADGNSIEPEHLNLSNGASEDMGGRELPSPANGTSPEVGALEMIERQAIVDALKIENGNRRATALRLGIGLRTLYDKLKRYQI</sequence>
<feature type="modified residue" description="4-aspartylphosphate" evidence="5">
    <location>
        <position position="52"/>
    </location>
</feature>
<dbReference type="InterPro" id="IPR002197">
    <property type="entry name" value="HTH_Fis"/>
</dbReference>
<proteinExistence type="predicted"/>
<evidence type="ECO:0000313" key="9">
    <source>
        <dbReference type="EMBL" id="MBC3881195.1"/>
    </source>
</evidence>
<keyword evidence="4" id="KW-0804">Transcription</keyword>
<dbReference type="Proteomes" id="UP000627446">
    <property type="component" value="Unassembled WGS sequence"/>
</dbReference>
<keyword evidence="1" id="KW-0547">Nucleotide-binding</keyword>
<dbReference type="CDD" id="cd00009">
    <property type="entry name" value="AAA"/>
    <property type="match status" value="1"/>
</dbReference>
<keyword evidence="5" id="KW-0597">Phosphoprotein</keyword>
<dbReference type="PROSITE" id="PS50110">
    <property type="entry name" value="RESPONSE_REGULATORY"/>
    <property type="match status" value="1"/>
</dbReference>
<feature type="region of interest" description="Disordered" evidence="6">
    <location>
        <begin position="391"/>
        <end position="413"/>
    </location>
</feature>
<dbReference type="PRINTS" id="PR01590">
    <property type="entry name" value="HTHFIS"/>
</dbReference>
<dbReference type="SUPFAM" id="SSF52172">
    <property type="entry name" value="CheY-like"/>
    <property type="match status" value="1"/>
</dbReference>
<dbReference type="PANTHER" id="PTHR32071">
    <property type="entry name" value="TRANSCRIPTIONAL REGULATORY PROTEIN"/>
    <property type="match status" value="1"/>
</dbReference>
<dbReference type="GO" id="GO:0005524">
    <property type="term" value="F:ATP binding"/>
    <property type="evidence" value="ECO:0007669"/>
    <property type="project" value="UniProtKB-KW"/>
</dbReference>
<dbReference type="Gene3D" id="3.40.50.2300">
    <property type="match status" value="1"/>
</dbReference>
<dbReference type="PROSITE" id="PS50045">
    <property type="entry name" value="SIGMA54_INTERACT_4"/>
    <property type="match status" value="1"/>
</dbReference>
<dbReference type="AlphaFoldDB" id="A0A923HQ33"/>
<feature type="domain" description="Response regulatory" evidence="8">
    <location>
        <begin position="3"/>
        <end position="117"/>
    </location>
</feature>
<keyword evidence="10" id="KW-1185">Reference proteome</keyword>
<dbReference type="InterPro" id="IPR001789">
    <property type="entry name" value="Sig_transdc_resp-reg_receiver"/>
</dbReference>
<dbReference type="SUPFAM" id="SSF52540">
    <property type="entry name" value="P-loop containing nucleoside triphosphate hydrolases"/>
    <property type="match status" value="1"/>
</dbReference>
<evidence type="ECO:0000259" key="7">
    <source>
        <dbReference type="PROSITE" id="PS50045"/>
    </source>
</evidence>
<evidence type="ECO:0000256" key="5">
    <source>
        <dbReference type="PROSITE-ProRule" id="PRU00169"/>
    </source>
</evidence>
<evidence type="ECO:0000256" key="2">
    <source>
        <dbReference type="ARBA" id="ARBA00022840"/>
    </source>
</evidence>
<dbReference type="RefSeq" id="WP_186914310.1">
    <property type="nucleotide sequence ID" value="NZ_JACOFZ010000001.1"/>
</dbReference>
<evidence type="ECO:0000256" key="4">
    <source>
        <dbReference type="ARBA" id="ARBA00023163"/>
    </source>
</evidence>
<dbReference type="Pfam" id="PF00072">
    <property type="entry name" value="Response_reg"/>
    <property type="match status" value="1"/>
</dbReference>
<dbReference type="FunFam" id="3.40.50.300:FF:000006">
    <property type="entry name" value="DNA-binding transcriptional regulator NtrC"/>
    <property type="match status" value="1"/>
</dbReference>
<dbReference type="Pfam" id="PF25601">
    <property type="entry name" value="AAA_lid_14"/>
    <property type="match status" value="1"/>
</dbReference>
<evidence type="ECO:0000313" key="10">
    <source>
        <dbReference type="Proteomes" id="UP000627446"/>
    </source>
</evidence>
<dbReference type="InterPro" id="IPR027417">
    <property type="entry name" value="P-loop_NTPase"/>
</dbReference>
<keyword evidence="2" id="KW-0067">ATP-binding</keyword>
<dbReference type="InterPro" id="IPR003593">
    <property type="entry name" value="AAA+_ATPase"/>
</dbReference>
<reference evidence="9" key="1">
    <citation type="submission" date="2020-08" db="EMBL/GenBank/DDBJ databases">
        <title>Novel species isolated from subtropical streams in China.</title>
        <authorList>
            <person name="Lu H."/>
        </authorList>
    </citation>
    <scope>NUCLEOTIDE SEQUENCE</scope>
    <source>
        <strain evidence="9">LX22W</strain>
    </source>
</reference>
<dbReference type="Pfam" id="PF00158">
    <property type="entry name" value="Sigma54_activat"/>
    <property type="match status" value="1"/>
</dbReference>
<dbReference type="SMART" id="SM00382">
    <property type="entry name" value="AAA"/>
    <property type="match status" value="1"/>
</dbReference>
<dbReference type="CDD" id="cd00156">
    <property type="entry name" value="REC"/>
    <property type="match status" value="1"/>
</dbReference>
<dbReference type="Gene3D" id="1.10.10.60">
    <property type="entry name" value="Homeodomain-like"/>
    <property type="match status" value="1"/>
</dbReference>
<dbReference type="GO" id="GO:0043565">
    <property type="term" value="F:sequence-specific DNA binding"/>
    <property type="evidence" value="ECO:0007669"/>
    <property type="project" value="InterPro"/>
</dbReference>
<dbReference type="InterPro" id="IPR058031">
    <property type="entry name" value="AAA_lid_NorR"/>
</dbReference>
<dbReference type="Pfam" id="PF02954">
    <property type="entry name" value="HTH_8"/>
    <property type="match status" value="1"/>
</dbReference>
<dbReference type="Gene3D" id="3.40.50.300">
    <property type="entry name" value="P-loop containing nucleotide triphosphate hydrolases"/>
    <property type="match status" value="1"/>
</dbReference>
<evidence type="ECO:0000259" key="8">
    <source>
        <dbReference type="PROSITE" id="PS50110"/>
    </source>
</evidence>
<evidence type="ECO:0000256" key="3">
    <source>
        <dbReference type="ARBA" id="ARBA00023015"/>
    </source>
</evidence>
<name>A0A923HQ33_9BURK</name>
<dbReference type="InterPro" id="IPR011006">
    <property type="entry name" value="CheY-like_superfamily"/>
</dbReference>
<dbReference type="Gene3D" id="1.10.8.60">
    <property type="match status" value="1"/>
</dbReference>
<evidence type="ECO:0000256" key="1">
    <source>
        <dbReference type="ARBA" id="ARBA00022741"/>
    </source>
</evidence>
<evidence type="ECO:0000256" key="6">
    <source>
        <dbReference type="SAM" id="MobiDB-lite"/>
    </source>
</evidence>
<dbReference type="SUPFAM" id="SSF46689">
    <property type="entry name" value="Homeodomain-like"/>
    <property type="match status" value="1"/>
</dbReference>